<protein>
    <recommendedName>
        <fullName evidence="2">alpha-galactosidase</fullName>
        <ecNumber evidence="2">3.2.1.22</ecNumber>
    </recommendedName>
</protein>
<keyword evidence="4" id="KW-0472">Membrane</keyword>
<evidence type="ECO:0000259" key="5">
    <source>
        <dbReference type="Pfam" id="PF03537"/>
    </source>
</evidence>
<dbReference type="EC" id="3.2.1.22" evidence="2"/>
<dbReference type="PANTHER" id="PTHR35273:SF2">
    <property type="entry name" value="ALPHA-GALACTOSIDASE"/>
    <property type="match status" value="1"/>
</dbReference>
<name>A0AAD6NIL0_DREDA</name>
<dbReference type="InterPro" id="IPR017853">
    <property type="entry name" value="GH"/>
</dbReference>
<proteinExistence type="predicted"/>
<comment type="catalytic activity">
    <reaction evidence="1">
        <text>Hydrolysis of terminal, non-reducing alpha-D-galactose residues in alpha-D-galactosides, including galactose oligosaccharides, galactomannans and galactolipids.</text>
        <dbReference type="EC" id="3.2.1.22"/>
    </reaction>
</comment>
<dbReference type="AlphaFoldDB" id="A0AAD6NIL0"/>
<dbReference type="InterPro" id="IPR004352">
    <property type="entry name" value="GH114_TIM-barrel"/>
</dbReference>
<feature type="domain" description="Glycoside-hydrolase family GH114 TIM-barrel" evidence="5">
    <location>
        <begin position="313"/>
        <end position="537"/>
    </location>
</feature>
<keyword evidence="4" id="KW-1133">Transmembrane helix</keyword>
<keyword evidence="4" id="KW-0812">Transmembrane</keyword>
<accession>A0AAD6NIL0</accession>
<evidence type="ECO:0000256" key="2">
    <source>
        <dbReference type="ARBA" id="ARBA00012755"/>
    </source>
</evidence>
<organism evidence="6 7">
    <name type="scientific">Drechslerella dactyloides</name>
    <name type="common">Nematode-trapping fungus</name>
    <name type="synonym">Arthrobotrys dactyloides</name>
    <dbReference type="NCBI Taxonomy" id="74499"/>
    <lineage>
        <taxon>Eukaryota</taxon>
        <taxon>Fungi</taxon>
        <taxon>Dikarya</taxon>
        <taxon>Ascomycota</taxon>
        <taxon>Pezizomycotina</taxon>
        <taxon>Orbiliomycetes</taxon>
        <taxon>Orbiliales</taxon>
        <taxon>Orbiliaceae</taxon>
        <taxon>Drechslerella</taxon>
    </lineage>
</organism>
<dbReference type="EMBL" id="JAQGDS010000004">
    <property type="protein sequence ID" value="KAJ6260891.1"/>
    <property type="molecule type" value="Genomic_DNA"/>
</dbReference>
<sequence length="543" mass="60253">MKDRPGKPPLPIFEDAALAKMVNNDQLDCKQFLQPRHEYLRQNMNTGEQWLRPIYQNVQTVMEYSAMLHKATERRQLQEIKELLERIAKLDNHTAAIHATFKDTFQIMHDQKVSLDKELTILKRQPVRDEAGMMNLKSNYEASWKSLQMDLKAQRDVLAIEEDLLSETAKSAFGPMKTIIITTQNGVVNRDTISSGSNKPFAGLRRSRPWVWVAGGIVLLVLIGLGIGLGVGLTSRSRNKNSGNSSDVVNNGTGAEALASSSSVSSSTSSIDIMSSQSMPVPTTGSTAPTATYKVRPSRAEAVARWLPTAGETWEIALIRPPNNTAASVTAFDLDLFDNSQSFIANLQRNGHKVICYFSAGSFEDWRPDAQNFNKEDYGEAMDGWPGEWWLNINSQNVRNIMASRIALAQSKGCDAVDPDNINGYQNPTGFDLTEKDSISYLDFMASEAHERGMSIGLKNGGAIVANVVQFMDFCVQESCVAYNECEPYRTFLEYNSPVFHIEYPEESNMAIAEICSPTNGAQGFSTVIKRLSLDDWTVLCPS</sequence>
<feature type="compositionally biased region" description="Polar residues" evidence="3">
    <location>
        <begin position="279"/>
        <end position="290"/>
    </location>
</feature>
<dbReference type="Pfam" id="PF03537">
    <property type="entry name" value="Glyco_hydro_114"/>
    <property type="match status" value="1"/>
</dbReference>
<evidence type="ECO:0000256" key="1">
    <source>
        <dbReference type="ARBA" id="ARBA00001255"/>
    </source>
</evidence>
<evidence type="ECO:0000313" key="7">
    <source>
        <dbReference type="Proteomes" id="UP001221413"/>
    </source>
</evidence>
<keyword evidence="7" id="KW-1185">Reference proteome</keyword>
<dbReference type="GO" id="GO:0004557">
    <property type="term" value="F:alpha-galactosidase activity"/>
    <property type="evidence" value="ECO:0007669"/>
    <property type="project" value="UniProtKB-EC"/>
</dbReference>
<feature type="transmembrane region" description="Helical" evidence="4">
    <location>
        <begin position="210"/>
        <end position="233"/>
    </location>
</feature>
<reference evidence="6" key="1">
    <citation type="submission" date="2023-01" db="EMBL/GenBank/DDBJ databases">
        <title>The chitinases involved in constricting ring structure development in the nematode-trapping fungus Drechslerella dactyloides.</title>
        <authorList>
            <person name="Wang R."/>
            <person name="Zhang L."/>
            <person name="Tang P."/>
            <person name="Li S."/>
            <person name="Liang L."/>
        </authorList>
    </citation>
    <scope>NUCLEOTIDE SEQUENCE</scope>
    <source>
        <strain evidence="6">YMF1.00031</strain>
    </source>
</reference>
<evidence type="ECO:0000256" key="4">
    <source>
        <dbReference type="SAM" id="Phobius"/>
    </source>
</evidence>
<evidence type="ECO:0000313" key="6">
    <source>
        <dbReference type="EMBL" id="KAJ6260891.1"/>
    </source>
</evidence>
<dbReference type="Proteomes" id="UP001221413">
    <property type="component" value="Unassembled WGS sequence"/>
</dbReference>
<evidence type="ECO:0000256" key="3">
    <source>
        <dbReference type="SAM" id="MobiDB-lite"/>
    </source>
</evidence>
<dbReference type="Gene3D" id="3.20.20.70">
    <property type="entry name" value="Aldolase class I"/>
    <property type="match status" value="1"/>
</dbReference>
<dbReference type="PANTHER" id="PTHR35273">
    <property type="entry name" value="ALPHA-1,4 POLYGALACTOSAMINIDASE, PUTATIVE (AFU_ORTHOLOGUE AFUA_3G07890)-RELATED"/>
    <property type="match status" value="1"/>
</dbReference>
<dbReference type="SUPFAM" id="SSF51445">
    <property type="entry name" value="(Trans)glycosidases"/>
    <property type="match status" value="1"/>
</dbReference>
<gene>
    <name evidence="6" type="ORF">Dda_3552</name>
</gene>
<comment type="caution">
    <text evidence="6">The sequence shown here is derived from an EMBL/GenBank/DDBJ whole genome shotgun (WGS) entry which is preliminary data.</text>
</comment>
<dbReference type="InterPro" id="IPR013785">
    <property type="entry name" value="Aldolase_TIM"/>
</dbReference>
<feature type="region of interest" description="Disordered" evidence="3">
    <location>
        <begin position="273"/>
        <end position="293"/>
    </location>
</feature>